<dbReference type="SUPFAM" id="SSF48179">
    <property type="entry name" value="6-phosphogluconate dehydrogenase C-terminal domain-like"/>
    <property type="match status" value="1"/>
</dbReference>
<keyword evidence="4 7" id="KW-0560">Oxidoreductase</keyword>
<evidence type="ECO:0000256" key="4">
    <source>
        <dbReference type="ARBA" id="ARBA00023002"/>
    </source>
</evidence>
<dbReference type="InterPro" id="IPR001732">
    <property type="entry name" value="UDP-Glc/GDP-Man_DH_N"/>
</dbReference>
<gene>
    <name evidence="9" type="ORF">GCM10008960_20330</name>
</gene>
<evidence type="ECO:0000313" key="9">
    <source>
        <dbReference type="EMBL" id="GGR93280.1"/>
    </source>
</evidence>
<dbReference type="Gene3D" id="1.20.5.100">
    <property type="entry name" value="Cytochrome c1, transmembrane anchor, C-terminal"/>
    <property type="match status" value="1"/>
</dbReference>
<dbReference type="PANTHER" id="PTHR43750:SF3">
    <property type="entry name" value="UDP-GLUCOSE 6-DEHYDROGENASE TUAD"/>
    <property type="match status" value="1"/>
</dbReference>
<dbReference type="InterPro" id="IPR036220">
    <property type="entry name" value="UDP-Glc/GDP-Man_DH_C_sf"/>
</dbReference>
<dbReference type="Gene3D" id="3.40.50.720">
    <property type="entry name" value="NAD(P)-binding Rossmann-like Domain"/>
    <property type="match status" value="2"/>
</dbReference>
<protein>
    <recommendedName>
        <fullName evidence="3 7">UDP-glucose 6-dehydrogenase</fullName>
        <ecNumber evidence="3 7">1.1.1.22</ecNumber>
    </recommendedName>
</protein>
<evidence type="ECO:0000256" key="7">
    <source>
        <dbReference type="PIRNR" id="PIRNR000124"/>
    </source>
</evidence>
<evidence type="ECO:0000256" key="1">
    <source>
        <dbReference type="ARBA" id="ARBA00004701"/>
    </source>
</evidence>
<reference evidence="10" key="1">
    <citation type="journal article" date="2019" name="Int. J. Syst. Evol. Microbiol.">
        <title>The Global Catalogue of Microorganisms (GCM) 10K type strain sequencing project: providing services to taxonomists for standard genome sequencing and annotation.</title>
        <authorList>
            <consortium name="The Broad Institute Genomics Platform"/>
            <consortium name="The Broad Institute Genome Sequencing Center for Infectious Disease"/>
            <person name="Wu L."/>
            <person name="Ma J."/>
        </authorList>
    </citation>
    <scope>NUCLEOTIDE SEQUENCE [LARGE SCALE GENOMIC DNA]</scope>
    <source>
        <strain evidence="10">JCM 31405</strain>
    </source>
</reference>
<comment type="similarity">
    <text evidence="2 7">Belongs to the UDP-glucose/GDP-mannose dehydrogenase family.</text>
</comment>
<dbReference type="Pfam" id="PF00984">
    <property type="entry name" value="UDPG_MGDP_dh"/>
    <property type="match status" value="1"/>
</dbReference>
<dbReference type="PANTHER" id="PTHR43750">
    <property type="entry name" value="UDP-GLUCOSE 6-DEHYDROGENASE TUAD"/>
    <property type="match status" value="1"/>
</dbReference>
<evidence type="ECO:0000256" key="3">
    <source>
        <dbReference type="ARBA" id="ARBA00012954"/>
    </source>
</evidence>
<evidence type="ECO:0000256" key="5">
    <source>
        <dbReference type="ARBA" id="ARBA00023027"/>
    </source>
</evidence>
<accession>A0ABQ2S750</accession>
<organism evidence="9 10">
    <name type="scientific">Deinococcus sedimenti</name>
    <dbReference type="NCBI Taxonomy" id="1867090"/>
    <lineage>
        <taxon>Bacteria</taxon>
        <taxon>Thermotogati</taxon>
        <taxon>Deinococcota</taxon>
        <taxon>Deinococci</taxon>
        <taxon>Deinococcales</taxon>
        <taxon>Deinococcaceae</taxon>
        <taxon>Deinococcus</taxon>
    </lineage>
</organism>
<comment type="catalytic activity">
    <reaction evidence="6 7">
        <text>UDP-alpha-D-glucose + 2 NAD(+) + H2O = UDP-alpha-D-glucuronate + 2 NADH + 3 H(+)</text>
        <dbReference type="Rhea" id="RHEA:23596"/>
        <dbReference type="ChEBI" id="CHEBI:15377"/>
        <dbReference type="ChEBI" id="CHEBI:15378"/>
        <dbReference type="ChEBI" id="CHEBI:57540"/>
        <dbReference type="ChEBI" id="CHEBI:57945"/>
        <dbReference type="ChEBI" id="CHEBI:58052"/>
        <dbReference type="ChEBI" id="CHEBI:58885"/>
        <dbReference type="EC" id="1.1.1.22"/>
    </reaction>
</comment>
<dbReference type="InterPro" id="IPR008927">
    <property type="entry name" value="6-PGluconate_DH-like_C_sf"/>
</dbReference>
<dbReference type="NCBIfam" id="TIGR03026">
    <property type="entry name" value="NDP-sugDHase"/>
    <property type="match status" value="1"/>
</dbReference>
<dbReference type="PIRSF" id="PIRSF000124">
    <property type="entry name" value="UDPglc_GDPman_dh"/>
    <property type="match status" value="1"/>
</dbReference>
<comment type="pathway">
    <text evidence="1">Nucleotide-sugar biosynthesis; UDP-alpha-D-glucuronate biosynthesis; UDP-alpha-D-glucuronate from UDP-alpha-D-glucose: step 1/1.</text>
</comment>
<dbReference type="EC" id="1.1.1.22" evidence="3 7"/>
<dbReference type="InterPro" id="IPR036291">
    <property type="entry name" value="NAD(P)-bd_dom_sf"/>
</dbReference>
<evidence type="ECO:0000259" key="8">
    <source>
        <dbReference type="SMART" id="SM00984"/>
    </source>
</evidence>
<dbReference type="SUPFAM" id="SSF52413">
    <property type="entry name" value="UDP-glucose/GDP-mannose dehydrogenase C-terminal domain"/>
    <property type="match status" value="1"/>
</dbReference>
<dbReference type="SMART" id="SM00984">
    <property type="entry name" value="UDPG_MGDP_dh_C"/>
    <property type="match status" value="1"/>
</dbReference>
<dbReference type="Pfam" id="PF03720">
    <property type="entry name" value="UDPG_MGDP_dh_C"/>
    <property type="match status" value="1"/>
</dbReference>
<dbReference type="RefSeq" id="WP_229783832.1">
    <property type="nucleotide sequence ID" value="NZ_BMQN01000003.1"/>
</dbReference>
<dbReference type="Pfam" id="PF03721">
    <property type="entry name" value="UDPG_MGDP_dh_N"/>
    <property type="match status" value="1"/>
</dbReference>
<dbReference type="Proteomes" id="UP000644548">
    <property type="component" value="Unassembled WGS sequence"/>
</dbReference>
<feature type="domain" description="UDP-glucose/GDP-mannose dehydrogenase C-terminal" evidence="8">
    <location>
        <begin position="335"/>
        <end position="438"/>
    </location>
</feature>
<keyword evidence="5 7" id="KW-0520">NAD</keyword>
<keyword evidence="10" id="KW-1185">Reference proteome</keyword>
<evidence type="ECO:0000256" key="6">
    <source>
        <dbReference type="ARBA" id="ARBA00047473"/>
    </source>
</evidence>
<dbReference type="InterPro" id="IPR014026">
    <property type="entry name" value="UDP-Glc/GDP-Man_DH_dimer"/>
</dbReference>
<sequence>MTHQPMRVAVIGTGYVGLGTAALLAHIGHDVVGIDIDPDKIAALQSGQVPIHEPGLDDLLASVAHRLTWTTAYDAVSAADVVFICVGTPPGPDGSPDLQYVASAAANLAPHLNGHMQVIVNKSTVPIGTGDYVQRLLEEHAPGYDHGRHQVVSNPEFLREGTALADSLYPDRIVLGGAEGAVAKMTALYAPLIEQTFTAPATAPRPDGYTRPAVVRTTLQSAEMIKYAANAFLALKISFANEIAGLCERVGADIEEVATGIGLDQRIGHRFLQAGLGWGGSCFGKDTQGLISAGQEHNYPMPILEAAIEVNYRQRRVIIDKLLRQLKTLKGKKVGILGMAFKPDTDDLRDAPAHDLIQRLTQLGARVTAHDPIAMPRAAREWAHLTYQEAAQVEDVFDRADAVIVATEWTAYRLLDWTAMSGRMRAPVIIDARNIIRTPLDAELEQVGRSTVKGQVLPS</sequence>
<evidence type="ECO:0000313" key="10">
    <source>
        <dbReference type="Proteomes" id="UP000644548"/>
    </source>
</evidence>
<dbReference type="InterPro" id="IPR017476">
    <property type="entry name" value="UDP-Glc/GDP-Man"/>
</dbReference>
<proteinExistence type="inferred from homology"/>
<dbReference type="PIRSF" id="PIRSF500134">
    <property type="entry name" value="UDPglc_DH_bac"/>
    <property type="match status" value="1"/>
</dbReference>
<dbReference type="EMBL" id="BMQN01000003">
    <property type="protein sequence ID" value="GGR93280.1"/>
    <property type="molecule type" value="Genomic_DNA"/>
</dbReference>
<dbReference type="InterPro" id="IPR028357">
    <property type="entry name" value="UDPglc_DH_bac"/>
</dbReference>
<name>A0ABQ2S750_9DEIO</name>
<dbReference type="InterPro" id="IPR014027">
    <property type="entry name" value="UDP-Glc/GDP-Man_DH_C"/>
</dbReference>
<dbReference type="SUPFAM" id="SSF51735">
    <property type="entry name" value="NAD(P)-binding Rossmann-fold domains"/>
    <property type="match status" value="1"/>
</dbReference>
<comment type="caution">
    <text evidence="9">The sequence shown here is derived from an EMBL/GenBank/DDBJ whole genome shotgun (WGS) entry which is preliminary data.</text>
</comment>
<evidence type="ECO:0000256" key="2">
    <source>
        <dbReference type="ARBA" id="ARBA00006601"/>
    </source>
</evidence>